<evidence type="ECO:0000313" key="1">
    <source>
        <dbReference type="EMBL" id="PTX43433.1"/>
    </source>
</evidence>
<organism evidence="1 2">
    <name type="scientific">Christiangramia gaetbulicola</name>
    <dbReference type="NCBI Taxonomy" id="703340"/>
    <lineage>
        <taxon>Bacteria</taxon>
        <taxon>Pseudomonadati</taxon>
        <taxon>Bacteroidota</taxon>
        <taxon>Flavobacteriia</taxon>
        <taxon>Flavobacteriales</taxon>
        <taxon>Flavobacteriaceae</taxon>
        <taxon>Christiangramia</taxon>
    </lineage>
</organism>
<dbReference type="OrthoDB" id="1443722at2"/>
<dbReference type="Proteomes" id="UP000244174">
    <property type="component" value="Unassembled WGS sequence"/>
</dbReference>
<name>A0A2T6AHY1_9FLAO</name>
<proteinExistence type="predicted"/>
<reference evidence="1 2" key="1">
    <citation type="submission" date="2018-04" db="EMBL/GenBank/DDBJ databases">
        <title>Genomic Encyclopedia of Archaeal and Bacterial Type Strains, Phase II (KMG-II): from individual species to whole genera.</title>
        <authorList>
            <person name="Goeker M."/>
        </authorList>
    </citation>
    <scope>NUCLEOTIDE SEQUENCE [LARGE SCALE GENOMIC DNA]</scope>
    <source>
        <strain evidence="1 2">DSM 23082</strain>
    </source>
</reference>
<comment type="caution">
    <text evidence="1">The sequence shown here is derived from an EMBL/GenBank/DDBJ whole genome shotgun (WGS) entry which is preliminary data.</text>
</comment>
<gene>
    <name evidence="1" type="ORF">C8P64_1961</name>
</gene>
<dbReference type="RefSeq" id="WP_108171860.1">
    <property type="nucleotide sequence ID" value="NZ_QBKQ01000002.1"/>
</dbReference>
<protein>
    <recommendedName>
        <fullName evidence="3">NlpE-like protein</fullName>
    </recommendedName>
</protein>
<keyword evidence="2" id="KW-1185">Reference proteome</keyword>
<evidence type="ECO:0000313" key="2">
    <source>
        <dbReference type="Proteomes" id="UP000244174"/>
    </source>
</evidence>
<evidence type="ECO:0008006" key="3">
    <source>
        <dbReference type="Google" id="ProtNLM"/>
    </source>
</evidence>
<dbReference type="EMBL" id="QBKQ01000002">
    <property type="protein sequence ID" value="PTX43433.1"/>
    <property type="molecule type" value="Genomic_DNA"/>
</dbReference>
<dbReference type="AlphaFoldDB" id="A0A2T6AHY1"/>
<sequence>MNFFSTFLLLTILLFNGKNDIDPSGIYRSKNNQFERFSEMRINKNGTFIYKYGLSACQDEITGKYQVQGKKIKFEKDVEFTKKFLQKQKDSLVKIDSTYKEMEILEYPELGVWKLNSKYIKPEVKIDFGCIVIKEKHIKIY</sequence>
<accession>A0A2T6AHY1</accession>